<keyword evidence="1" id="KW-0808">Transferase</keyword>
<proteinExistence type="predicted"/>
<reference evidence="1 2" key="1">
    <citation type="journal article" date="2011" name="J. Bacteriol.">
        <title>Complete genome sequence and updated annotation of Desulfovibrio alaskensis G20.</title>
        <authorList>
            <person name="Hauser L.J."/>
            <person name="Land M.L."/>
            <person name="Brown S.D."/>
            <person name="Larimer F."/>
            <person name="Keller K.L."/>
            <person name="Rapp-Giles B.J."/>
            <person name="Price M.N."/>
            <person name="Lin M."/>
            <person name="Bruce D.C."/>
            <person name="Detter J.C."/>
            <person name="Tapia R."/>
            <person name="Han C.S."/>
            <person name="Goodwin L.A."/>
            <person name="Cheng J.F."/>
            <person name="Pitluck S."/>
            <person name="Copeland A."/>
            <person name="Lucas S."/>
            <person name="Nolan M."/>
            <person name="Lapidus A.L."/>
            <person name="Palumbo A.V."/>
            <person name="Wall J.D."/>
        </authorList>
    </citation>
    <scope>NUCLEOTIDE SEQUENCE [LARGE SCALE GENOMIC DNA]</scope>
    <source>
        <strain evidence="2">ATCC BAA 1058 / DSM 17464 / G20</strain>
    </source>
</reference>
<dbReference type="InterPro" id="IPR003329">
    <property type="entry name" value="Cytidylyl_trans"/>
</dbReference>
<dbReference type="GO" id="GO:0008781">
    <property type="term" value="F:N-acylneuraminate cytidylyltransferase activity"/>
    <property type="evidence" value="ECO:0007669"/>
    <property type="project" value="UniProtKB-EC"/>
</dbReference>
<protein>
    <submittedName>
        <fullName evidence="1">N-acylneuraminate cytidylyltransferase</fullName>
        <ecNumber evidence="1">2.7.7.43</ecNumber>
    </submittedName>
</protein>
<dbReference type="Gene3D" id="3.90.550.10">
    <property type="entry name" value="Spore Coat Polysaccharide Biosynthesis Protein SpsA, Chain A"/>
    <property type="match status" value="1"/>
</dbReference>
<gene>
    <name evidence="1" type="ordered locus">Dde_3257</name>
</gene>
<dbReference type="InterPro" id="IPR029044">
    <property type="entry name" value="Nucleotide-diphossugar_trans"/>
</dbReference>
<dbReference type="AlphaFoldDB" id="Q30W95"/>
<dbReference type="PANTHER" id="PTHR21485:SF6">
    <property type="entry name" value="N-ACYLNEURAMINATE CYTIDYLYLTRANSFERASE-RELATED"/>
    <property type="match status" value="1"/>
</dbReference>
<dbReference type="eggNOG" id="COG1083">
    <property type="taxonomic scope" value="Bacteria"/>
</dbReference>
<dbReference type="CDD" id="cd02513">
    <property type="entry name" value="CMP-NeuAc_Synthase"/>
    <property type="match status" value="1"/>
</dbReference>
<dbReference type="RefSeq" id="WP_011369000.1">
    <property type="nucleotide sequence ID" value="NC_007519.1"/>
</dbReference>
<organism evidence="1 2">
    <name type="scientific">Oleidesulfovibrio alaskensis (strain ATCC BAA-1058 / DSM 17464 / G20)</name>
    <name type="common">Desulfovibrio alaskensis</name>
    <dbReference type="NCBI Taxonomy" id="207559"/>
    <lineage>
        <taxon>Bacteria</taxon>
        <taxon>Pseudomonadati</taxon>
        <taxon>Thermodesulfobacteriota</taxon>
        <taxon>Desulfovibrionia</taxon>
        <taxon>Desulfovibrionales</taxon>
        <taxon>Desulfovibrionaceae</taxon>
        <taxon>Oleidesulfovibrio</taxon>
    </lineage>
</organism>
<dbReference type="InterPro" id="IPR050793">
    <property type="entry name" value="CMP-NeuNAc_synthase"/>
</dbReference>
<dbReference type="SUPFAM" id="SSF53448">
    <property type="entry name" value="Nucleotide-diphospho-sugar transferases"/>
    <property type="match status" value="1"/>
</dbReference>
<keyword evidence="2" id="KW-1185">Reference proteome</keyword>
<name>Q30W95_OLEA2</name>
<dbReference type="Proteomes" id="UP000002710">
    <property type="component" value="Chromosome"/>
</dbReference>
<evidence type="ECO:0000313" key="2">
    <source>
        <dbReference type="Proteomes" id="UP000002710"/>
    </source>
</evidence>
<evidence type="ECO:0000313" key="1">
    <source>
        <dbReference type="EMBL" id="ABB40051.1"/>
    </source>
</evidence>
<dbReference type="EMBL" id="CP000112">
    <property type="protein sequence ID" value="ABB40051.1"/>
    <property type="molecule type" value="Genomic_DNA"/>
</dbReference>
<dbReference type="KEGG" id="dde:Dde_3257"/>
<dbReference type="STRING" id="207559.Dde_3257"/>
<dbReference type="Pfam" id="PF02348">
    <property type="entry name" value="CTP_transf_3"/>
    <property type="match status" value="1"/>
</dbReference>
<sequence length="232" mass="25688">MRLLGLITARGGSKRVPRKNLRIVGGKPLIAWTVEEACKCSLLDSVVVSTDDEEIASVAHRFGALRPFMRPADLAGDATPHIDCVFHALESLKMVGFSSFDAVVLLQPTSPLRLAEDIEGVVNTAMKTGAEAVVSVSESVEHPYFSRLMDAQGILSPVVLQNMAYPRKQDLEKTYFINGSIYFNTVESLCRDRTFYPDRLHGYVVPLERSLQVDSDYELNIADLLLSQRSRG</sequence>
<accession>Q30W95</accession>
<dbReference type="EC" id="2.7.7.43" evidence="1"/>
<dbReference type="PANTHER" id="PTHR21485">
    <property type="entry name" value="HAD SUPERFAMILY MEMBERS CMAS AND KDSC"/>
    <property type="match status" value="1"/>
</dbReference>
<keyword evidence="1" id="KW-0548">Nucleotidyltransferase</keyword>
<dbReference type="HOGENOM" id="CLU_042930_1_1_7"/>